<dbReference type="EMBL" id="PCRF01000003">
    <property type="protein sequence ID" value="PIP16787.1"/>
    <property type="molecule type" value="Genomic_DNA"/>
</dbReference>
<dbReference type="GO" id="GO:0006457">
    <property type="term" value="P:protein folding"/>
    <property type="evidence" value="ECO:0007669"/>
    <property type="project" value="InterPro"/>
</dbReference>
<evidence type="ECO:0000256" key="4">
    <source>
        <dbReference type="RuleBase" id="RU000639"/>
    </source>
</evidence>
<dbReference type="AlphaFoldDB" id="A0A2G9YC35"/>
<dbReference type="Pfam" id="PF01025">
    <property type="entry name" value="GrpE"/>
    <property type="match status" value="1"/>
</dbReference>
<proteinExistence type="inferred from homology"/>
<feature type="compositionally biased region" description="Polar residues" evidence="6">
    <location>
        <begin position="193"/>
        <end position="205"/>
    </location>
</feature>
<gene>
    <name evidence="3 7" type="primary">grpE</name>
    <name evidence="7" type="ORF">COX46_00070</name>
</gene>
<evidence type="ECO:0000256" key="6">
    <source>
        <dbReference type="SAM" id="MobiDB-lite"/>
    </source>
</evidence>
<feature type="compositionally biased region" description="Basic and acidic residues" evidence="6">
    <location>
        <begin position="1"/>
        <end position="16"/>
    </location>
</feature>
<comment type="similarity">
    <text evidence="1 3 5">Belongs to the GrpE family.</text>
</comment>
<dbReference type="Gene3D" id="2.30.22.10">
    <property type="entry name" value="Head domain of nucleotide exchange factor GrpE"/>
    <property type="match status" value="1"/>
</dbReference>
<evidence type="ECO:0000256" key="5">
    <source>
        <dbReference type="RuleBase" id="RU004478"/>
    </source>
</evidence>
<keyword evidence="3" id="KW-0963">Cytoplasm</keyword>
<feature type="compositionally biased region" description="Basic and acidic residues" evidence="6">
    <location>
        <begin position="182"/>
        <end position="191"/>
    </location>
</feature>
<name>A0A2G9YC35_9BACT</name>
<dbReference type="GO" id="GO:0000774">
    <property type="term" value="F:adenyl-nucleotide exchange factor activity"/>
    <property type="evidence" value="ECO:0007669"/>
    <property type="project" value="InterPro"/>
</dbReference>
<dbReference type="PANTHER" id="PTHR21237:SF23">
    <property type="entry name" value="GRPE PROTEIN HOMOLOG, MITOCHONDRIAL"/>
    <property type="match status" value="1"/>
</dbReference>
<dbReference type="PRINTS" id="PR00773">
    <property type="entry name" value="GRPEPROTEIN"/>
</dbReference>
<comment type="caution">
    <text evidence="7">The sequence shown here is derived from an EMBL/GenBank/DDBJ whole genome shotgun (WGS) entry which is preliminary data.</text>
</comment>
<evidence type="ECO:0000313" key="8">
    <source>
        <dbReference type="Proteomes" id="UP000230392"/>
    </source>
</evidence>
<dbReference type="PROSITE" id="PS01071">
    <property type="entry name" value="GRPE"/>
    <property type="match status" value="1"/>
</dbReference>
<dbReference type="GO" id="GO:0051087">
    <property type="term" value="F:protein-folding chaperone binding"/>
    <property type="evidence" value="ECO:0007669"/>
    <property type="project" value="InterPro"/>
</dbReference>
<evidence type="ECO:0000313" key="7">
    <source>
        <dbReference type="EMBL" id="PIP16787.1"/>
    </source>
</evidence>
<comment type="function">
    <text evidence="3 4">Participates actively in the response to hyperosmotic and heat shock by preventing the aggregation of stress-denatured proteins, in association with DnaK and GrpE. It is the nucleotide exchange factor for DnaK and may function as a thermosensor. Unfolded proteins bind initially to DnaJ; upon interaction with the DnaJ-bound protein, DnaK hydrolyzes its bound ATP, resulting in the formation of a stable complex. GrpE releases ADP from DnaK; ATP binding to DnaK triggers the release of the substrate protein, thus completing the reaction cycle. Several rounds of ATP-dependent interactions between DnaJ, DnaK and GrpE are required for fully efficient folding.</text>
</comment>
<evidence type="ECO:0000256" key="3">
    <source>
        <dbReference type="HAMAP-Rule" id="MF_01151"/>
    </source>
</evidence>
<feature type="region of interest" description="Disordered" evidence="6">
    <location>
        <begin position="181"/>
        <end position="205"/>
    </location>
</feature>
<evidence type="ECO:0000256" key="1">
    <source>
        <dbReference type="ARBA" id="ARBA00009054"/>
    </source>
</evidence>
<keyword evidence="2 3" id="KW-0143">Chaperone</keyword>
<dbReference type="CDD" id="cd00446">
    <property type="entry name" value="GrpE"/>
    <property type="match status" value="1"/>
</dbReference>
<dbReference type="InterPro" id="IPR000740">
    <property type="entry name" value="GrpE"/>
</dbReference>
<organism evidence="7 8">
    <name type="scientific">bacterium (Candidatus Ratteibacteria) CG23_combo_of_CG06-09_8_20_14_all_48_7</name>
    <dbReference type="NCBI Taxonomy" id="2014292"/>
    <lineage>
        <taxon>Bacteria</taxon>
        <taxon>Candidatus Ratteibacteria</taxon>
    </lineage>
</organism>
<dbReference type="SUPFAM" id="SSF58014">
    <property type="entry name" value="Coiled-coil domain of nucleotide exchange factor GrpE"/>
    <property type="match status" value="1"/>
</dbReference>
<dbReference type="InterPro" id="IPR013805">
    <property type="entry name" value="GrpE_CC"/>
</dbReference>
<comment type="subunit">
    <text evidence="3">Homodimer.</text>
</comment>
<dbReference type="InterPro" id="IPR009012">
    <property type="entry name" value="GrpE_head"/>
</dbReference>
<evidence type="ECO:0000256" key="2">
    <source>
        <dbReference type="ARBA" id="ARBA00023186"/>
    </source>
</evidence>
<dbReference type="HAMAP" id="MF_01151">
    <property type="entry name" value="GrpE"/>
    <property type="match status" value="1"/>
</dbReference>
<dbReference type="Gene3D" id="3.90.20.20">
    <property type="match status" value="1"/>
</dbReference>
<reference evidence="7 8" key="1">
    <citation type="submission" date="2017-09" db="EMBL/GenBank/DDBJ databases">
        <title>Depth-based differentiation of microbial function through sediment-hosted aquifers and enrichment of novel symbionts in the deep terrestrial subsurface.</title>
        <authorList>
            <person name="Probst A.J."/>
            <person name="Ladd B."/>
            <person name="Jarett J.K."/>
            <person name="Geller-Mcgrath D.E."/>
            <person name="Sieber C.M."/>
            <person name="Emerson J.B."/>
            <person name="Anantharaman K."/>
            <person name="Thomas B.C."/>
            <person name="Malmstrom R."/>
            <person name="Stieglmeier M."/>
            <person name="Klingl A."/>
            <person name="Woyke T."/>
            <person name="Ryan C.M."/>
            <person name="Banfield J.F."/>
        </authorList>
    </citation>
    <scope>NUCLEOTIDE SEQUENCE [LARGE SCALE GENOMIC DNA]</scope>
    <source>
        <strain evidence="7">CG23_combo_of_CG06-09_8_20_14_all_48_7</strain>
    </source>
</reference>
<sequence>MKEKNEKEKDEGEIKEAQNVPAEEEAITISKKEWQDLSGQAAKSTETQDRLLRLAADFDNFRKRTEQEKRQLATFVELALLSQFLPTLDSLEKILSSGETGELEEEHSTGLKLIARELHRTFQDLGLKPIEVLGKPFDPNNAEVVEVTESDEQEEGTVLAVLRPGYLYKDIVLRPALVRISKKTEPRKEPTPTDATTGDNSPSQD</sequence>
<dbReference type="GO" id="GO:0051082">
    <property type="term" value="F:unfolded protein binding"/>
    <property type="evidence" value="ECO:0007669"/>
    <property type="project" value="TreeGrafter"/>
</dbReference>
<comment type="subcellular location">
    <subcellularLocation>
        <location evidence="3">Cytoplasm</location>
    </subcellularLocation>
</comment>
<dbReference type="Proteomes" id="UP000230392">
    <property type="component" value="Unassembled WGS sequence"/>
</dbReference>
<feature type="region of interest" description="Disordered" evidence="6">
    <location>
        <begin position="1"/>
        <end position="26"/>
    </location>
</feature>
<protein>
    <recommendedName>
        <fullName evidence="3 4">Protein GrpE</fullName>
    </recommendedName>
    <alternativeName>
        <fullName evidence="3">HSP-70 cofactor</fullName>
    </alternativeName>
</protein>
<dbReference type="GO" id="GO:0005737">
    <property type="term" value="C:cytoplasm"/>
    <property type="evidence" value="ECO:0007669"/>
    <property type="project" value="UniProtKB-SubCell"/>
</dbReference>
<keyword evidence="3 4" id="KW-0346">Stress response</keyword>
<dbReference type="PANTHER" id="PTHR21237">
    <property type="entry name" value="GRPE PROTEIN"/>
    <property type="match status" value="1"/>
</dbReference>
<dbReference type="SUPFAM" id="SSF51064">
    <property type="entry name" value="Head domain of nucleotide exchange factor GrpE"/>
    <property type="match status" value="1"/>
</dbReference>
<dbReference type="GO" id="GO:0042803">
    <property type="term" value="F:protein homodimerization activity"/>
    <property type="evidence" value="ECO:0007669"/>
    <property type="project" value="InterPro"/>
</dbReference>
<accession>A0A2G9YC35</accession>